<dbReference type="Gene3D" id="3.40.50.300">
    <property type="entry name" value="P-loop containing nucleotide triphosphate hydrolases"/>
    <property type="match status" value="1"/>
</dbReference>
<dbReference type="SUPFAM" id="SSF52540">
    <property type="entry name" value="P-loop containing nucleoside triphosphate hydrolases"/>
    <property type="match status" value="1"/>
</dbReference>
<comment type="similarity">
    <text evidence="3">Belongs to the MoxR family.</text>
</comment>
<evidence type="ECO:0000256" key="3">
    <source>
        <dbReference type="ARBA" id="ARBA00061607"/>
    </source>
</evidence>
<dbReference type="GO" id="GO:0005524">
    <property type="term" value="F:ATP binding"/>
    <property type="evidence" value="ECO:0007669"/>
    <property type="project" value="UniProtKB-KW"/>
</dbReference>
<gene>
    <name evidence="6" type="ORF">DTL42_08175</name>
</gene>
<dbReference type="InterPro" id="IPR050764">
    <property type="entry name" value="CbbQ/NirQ/NorQ/GpvN"/>
</dbReference>
<dbReference type="Pfam" id="PF17863">
    <property type="entry name" value="AAA_lid_2"/>
    <property type="match status" value="1"/>
</dbReference>
<dbReference type="InterPro" id="IPR041628">
    <property type="entry name" value="ChlI/MoxR_AAA_lid"/>
</dbReference>
<evidence type="ECO:0000256" key="1">
    <source>
        <dbReference type="ARBA" id="ARBA00022741"/>
    </source>
</evidence>
<dbReference type="AlphaFoldDB" id="A0A368KVP0"/>
<evidence type="ECO:0000256" key="4">
    <source>
        <dbReference type="SAM" id="MobiDB-lite"/>
    </source>
</evidence>
<organism evidence="6 7">
    <name type="scientific">Bremerella cremea</name>
    <dbReference type="NCBI Taxonomy" id="1031537"/>
    <lineage>
        <taxon>Bacteria</taxon>
        <taxon>Pseudomonadati</taxon>
        <taxon>Planctomycetota</taxon>
        <taxon>Planctomycetia</taxon>
        <taxon>Pirellulales</taxon>
        <taxon>Pirellulaceae</taxon>
        <taxon>Bremerella</taxon>
    </lineage>
</organism>
<evidence type="ECO:0000256" key="2">
    <source>
        <dbReference type="ARBA" id="ARBA00022840"/>
    </source>
</evidence>
<feature type="compositionally biased region" description="Low complexity" evidence="4">
    <location>
        <begin position="63"/>
        <end position="74"/>
    </location>
</feature>
<dbReference type="InterPro" id="IPR027417">
    <property type="entry name" value="P-loop_NTPase"/>
</dbReference>
<keyword evidence="1" id="KW-0547">Nucleotide-binding</keyword>
<comment type="caution">
    <text evidence="6">The sequence shown here is derived from an EMBL/GenBank/DDBJ whole genome shotgun (WGS) entry which is preliminary data.</text>
</comment>
<dbReference type="InterPro" id="IPR011703">
    <property type="entry name" value="ATPase_AAA-3"/>
</dbReference>
<evidence type="ECO:0000313" key="7">
    <source>
        <dbReference type="Proteomes" id="UP000253562"/>
    </source>
</evidence>
<evidence type="ECO:0000313" key="6">
    <source>
        <dbReference type="EMBL" id="RCS52801.1"/>
    </source>
</evidence>
<evidence type="ECO:0000259" key="5">
    <source>
        <dbReference type="SMART" id="SM00382"/>
    </source>
</evidence>
<dbReference type="EMBL" id="QPEX01000011">
    <property type="protein sequence ID" value="RCS52801.1"/>
    <property type="molecule type" value="Genomic_DNA"/>
</dbReference>
<dbReference type="Proteomes" id="UP000253562">
    <property type="component" value="Unassembled WGS sequence"/>
</dbReference>
<sequence length="439" mass="47865">MSSSTPDIIEFACSGCGKKLRVNQDAAGKKARCPQCDTIQVVPAKSEPDGASPSEATVPPLEPIASEESSSPSPTAENGGSVLDNDMFSGLLSEETKPPTASPASPPSSSTTLAGHHSDDTAFSATRELFQNITSEISKIYVGQEELVLGTLVALFSGGHVLIESAPGLGKTLFVRTLGRVLGCDFGRVQFTADLMPSDITGAPFFDMKANEFRFRPGPIFTQLLLADEINRSPAKTHAALLEVMQEFRVTIDGTSHKIERPFLVMATQNPIESEGTYNLPEAQLDRFMFKLNLDYPSEFEEAEILKQHSQQVDIGKRLEEEIQVVTSPEKILEVTRENGNVLIADKLIDYINKIVRLTRTWPQFHLGASPRAGITLMQGARTLAAFNGRDYAVPDDVVQIALPALRHRVVLSAEAEVEGHNVDELLTELIRTIEVPRL</sequence>
<dbReference type="InterPro" id="IPR003593">
    <property type="entry name" value="AAA+_ATPase"/>
</dbReference>
<dbReference type="Pfam" id="PF07726">
    <property type="entry name" value="AAA_3"/>
    <property type="match status" value="1"/>
</dbReference>
<dbReference type="PANTHER" id="PTHR42759">
    <property type="entry name" value="MOXR FAMILY PROTEIN"/>
    <property type="match status" value="1"/>
</dbReference>
<reference evidence="6 7" key="1">
    <citation type="submission" date="2018-07" db="EMBL/GenBank/DDBJ databases">
        <title>Comparative genomes isolates from brazilian mangrove.</title>
        <authorList>
            <person name="De Araujo J.E."/>
            <person name="Taketani R.G."/>
            <person name="Silva M.C.P."/>
            <person name="Lourenco M.V."/>
            <person name="Oliveira V.M."/>
            <person name="Andreote F.D."/>
        </authorList>
    </citation>
    <scope>NUCLEOTIDE SEQUENCE [LARGE SCALE GENOMIC DNA]</scope>
    <source>
        <strain evidence="6 7">HEX PRIS-MGV</strain>
    </source>
</reference>
<protein>
    <submittedName>
        <fullName evidence="6">MoxR family ATPase</fullName>
    </submittedName>
</protein>
<keyword evidence="2" id="KW-0067">ATP-binding</keyword>
<dbReference type="SMART" id="SM00382">
    <property type="entry name" value="AAA"/>
    <property type="match status" value="1"/>
</dbReference>
<feature type="domain" description="AAA+ ATPase" evidence="5">
    <location>
        <begin position="157"/>
        <end position="298"/>
    </location>
</feature>
<dbReference type="GO" id="GO:0016887">
    <property type="term" value="F:ATP hydrolysis activity"/>
    <property type="evidence" value="ECO:0007669"/>
    <property type="project" value="InterPro"/>
</dbReference>
<dbReference type="CDD" id="cd00009">
    <property type="entry name" value="AAA"/>
    <property type="match status" value="1"/>
</dbReference>
<name>A0A368KVP0_9BACT</name>
<dbReference type="RefSeq" id="WP_114368226.1">
    <property type="nucleotide sequence ID" value="NZ_QPEX01000011.1"/>
</dbReference>
<dbReference type="FunFam" id="3.40.50.300:FF:000640">
    <property type="entry name" value="MoxR family ATPase"/>
    <property type="match status" value="1"/>
</dbReference>
<feature type="region of interest" description="Disordered" evidence="4">
    <location>
        <begin position="24"/>
        <end position="118"/>
    </location>
</feature>
<dbReference type="OrthoDB" id="9773454at2"/>
<proteinExistence type="inferred from homology"/>
<accession>A0A368KVP0</accession>
<dbReference type="Gene3D" id="1.10.8.80">
    <property type="entry name" value="Magnesium chelatase subunit I, C-Terminal domain"/>
    <property type="match status" value="1"/>
</dbReference>
<dbReference type="PANTHER" id="PTHR42759:SF1">
    <property type="entry name" value="MAGNESIUM-CHELATASE SUBUNIT CHLD"/>
    <property type="match status" value="1"/>
</dbReference>